<dbReference type="Proteomes" id="UP000002204">
    <property type="component" value="Chromosome"/>
</dbReference>
<accession>C0ZMF8</accession>
<dbReference type="NCBIfam" id="TIGR01764">
    <property type="entry name" value="excise"/>
    <property type="match status" value="1"/>
</dbReference>
<dbReference type="InterPro" id="IPR009061">
    <property type="entry name" value="DNA-bd_dom_put_sf"/>
</dbReference>
<dbReference type="HOGENOM" id="CLU_2603688_0_0_11"/>
<feature type="domain" description="Helix-turn-helix" evidence="1">
    <location>
        <begin position="26"/>
        <end position="72"/>
    </location>
</feature>
<dbReference type="InterPro" id="IPR041657">
    <property type="entry name" value="HTH_17"/>
</dbReference>
<dbReference type="InterPro" id="IPR010093">
    <property type="entry name" value="SinI_DNA-bd"/>
</dbReference>
<evidence type="ECO:0000313" key="2">
    <source>
        <dbReference type="EMBL" id="BAH35216.1"/>
    </source>
</evidence>
<dbReference type="SUPFAM" id="SSF46955">
    <property type="entry name" value="Putative DNA-binding domain"/>
    <property type="match status" value="1"/>
</dbReference>
<dbReference type="EMBL" id="AP008957">
    <property type="protein sequence ID" value="BAH35216.1"/>
    <property type="molecule type" value="Genomic_DNA"/>
</dbReference>
<proteinExistence type="predicted"/>
<reference evidence="3" key="1">
    <citation type="submission" date="2005-03" db="EMBL/GenBank/DDBJ databases">
        <title>Comparison of the complete genome sequences of Rhodococcus erythropolis PR4 and Rhodococcus opacus B4.</title>
        <authorList>
            <person name="Takarada H."/>
            <person name="Sekine M."/>
            <person name="Hosoyama A."/>
            <person name="Yamada R."/>
            <person name="Fujisawa T."/>
            <person name="Omata S."/>
            <person name="Shimizu A."/>
            <person name="Tsukatani N."/>
            <person name="Tanikawa S."/>
            <person name="Fujita N."/>
            <person name="Harayama S."/>
        </authorList>
    </citation>
    <scope>NUCLEOTIDE SEQUENCE [LARGE SCALE GENOMIC DNA]</scope>
    <source>
        <strain evidence="3">PR4 / NBRC 100887</strain>
    </source>
</reference>
<protein>
    <submittedName>
        <fullName evidence="2">Putative phage excisionase</fullName>
    </submittedName>
</protein>
<dbReference type="GO" id="GO:0003677">
    <property type="term" value="F:DNA binding"/>
    <property type="evidence" value="ECO:0007669"/>
    <property type="project" value="InterPro"/>
</dbReference>
<reference evidence="2 3" key="2">
    <citation type="journal article" date="2006" name="Environ. Microbiol.">
        <title>Sequence analysis of three plasmids harboured in Rhodococcus erythropolis strain PR4.</title>
        <authorList>
            <person name="Sekine M."/>
            <person name="Tanikawa S."/>
            <person name="Omata S."/>
            <person name="Saito M."/>
            <person name="Fujisawa T."/>
            <person name="Tsukatani N."/>
            <person name="Tajima T."/>
            <person name="Sekigawa T."/>
            <person name="Kosugi H."/>
            <person name="Matsuo Y."/>
            <person name="Nishiko R."/>
            <person name="Imamura K."/>
            <person name="Ito M."/>
            <person name="Narita H."/>
            <person name="Tago S."/>
            <person name="Fujita N."/>
            <person name="Harayama S."/>
        </authorList>
    </citation>
    <scope>NUCLEOTIDE SEQUENCE [LARGE SCALE GENOMIC DNA]</scope>
    <source>
        <strain evidence="3">PR4 / NBRC 100887</strain>
    </source>
</reference>
<dbReference type="KEGG" id="rer:RER_45080"/>
<gene>
    <name evidence="2" type="ordered locus">RER_45080</name>
</gene>
<sequence length="79" mass="8531">MLTNNTFEGETVSWSNAPKMPALNLISIAEAAAEVSVSTRTIRRYIADGKIEGVRIGSRLIRVNRKSLDALVTPMGVTA</sequence>
<dbReference type="AlphaFoldDB" id="C0ZMF8"/>
<evidence type="ECO:0000259" key="1">
    <source>
        <dbReference type="Pfam" id="PF12728"/>
    </source>
</evidence>
<name>C0ZMF8_RHOE4</name>
<evidence type="ECO:0000313" key="3">
    <source>
        <dbReference type="Proteomes" id="UP000002204"/>
    </source>
</evidence>
<dbReference type="eggNOG" id="ENOG5031YGT">
    <property type="taxonomic scope" value="Bacteria"/>
</dbReference>
<organism evidence="2 3">
    <name type="scientific">Rhodococcus erythropolis (strain PR4 / NBRC 100887)</name>
    <dbReference type="NCBI Taxonomy" id="234621"/>
    <lineage>
        <taxon>Bacteria</taxon>
        <taxon>Bacillati</taxon>
        <taxon>Actinomycetota</taxon>
        <taxon>Actinomycetes</taxon>
        <taxon>Mycobacteriales</taxon>
        <taxon>Nocardiaceae</taxon>
        <taxon>Rhodococcus</taxon>
        <taxon>Rhodococcus erythropolis group</taxon>
    </lineage>
</organism>
<dbReference type="Pfam" id="PF12728">
    <property type="entry name" value="HTH_17"/>
    <property type="match status" value="1"/>
</dbReference>